<keyword evidence="4" id="KW-0645">Protease</keyword>
<dbReference type="GO" id="GO:0006508">
    <property type="term" value="P:proteolysis"/>
    <property type="evidence" value="ECO:0007669"/>
    <property type="project" value="UniProtKB-KW"/>
</dbReference>
<keyword evidence="1" id="KW-0472">Membrane</keyword>
<reference evidence="4 5" key="1">
    <citation type="submission" date="2018-01" db="EMBL/GenBank/DDBJ databases">
        <title>Whole genome sequence of Melissococcus plutonius DAT561.</title>
        <authorList>
            <person name="Okumura K."/>
            <person name="Takamatsu D."/>
            <person name="Okura M."/>
        </authorList>
    </citation>
    <scope>NUCLEOTIDE SEQUENCE [LARGE SCALE GENOMIC DNA]</scope>
    <source>
        <strain evidence="4 5">DAT561</strain>
    </source>
</reference>
<keyword evidence="4" id="KW-0378">Hydrolase</keyword>
<protein>
    <submittedName>
        <fullName evidence="4">Lon-like protease with PDZ domain</fullName>
    </submittedName>
</protein>
<feature type="domain" description="Lon proteolytic" evidence="2">
    <location>
        <begin position="235"/>
        <end position="311"/>
    </location>
</feature>
<sequence>MKQNKKFSLKVFLPTFFIFILAVAFFVPIPYYIEGPGTTENLKEIIRVDNKKDHARGSFYLTTVGIRPATMVTALIAKFSDFYELENKKELMGDNSNQEYNQIQQYYMDSSKNAAIEQALKLAHLPYKMTFKGVYVLAIEDKSDFNKKIKVGDTVVGIDGHTFNNKESFMDYVQKQKIGQKAKITYVQNGKEKKTTGKLMQLPTTKKAGIGITLVDHTEIVPSIPVSIKTDNIGGPSAGLMFTLEIYKQLTHKDLQKGYKIAGTGTMDNQGIVGRIGGIDKKIVTASKNNIDIFFAPNDEITKEIRKANPKILSNYKEAKQTAKKIDTKMKIIPVKTVQEAVNYLEKLPEKGSK</sequence>
<feature type="domain" description="PDZ" evidence="3">
    <location>
        <begin position="129"/>
        <end position="196"/>
    </location>
</feature>
<feature type="transmembrane region" description="Helical" evidence="1">
    <location>
        <begin position="12"/>
        <end position="33"/>
    </location>
</feature>
<dbReference type="Gene3D" id="3.30.230.10">
    <property type="match status" value="1"/>
</dbReference>
<dbReference type="EMBL" id="AP018492">
    <property type="protein sequence ID" value="BBC60821.1"/>
    <property type="molecule type" value="Genomic_DNA"/>
</dbReference>
<name>A0A2Z5Y1Z5_9ENTE</name>
<dbReference type="Proteomes" id="UP000269226">
    <property type="component" value="Chromosome"/>
</dbReference>
<dbReference type="GO" id="GO:0030163">
    <property type="term" value="P:protein catabolic process"/>
    <property type="evidence" value="ECO:0007669"/>
    <property type="project" value="InterPro"/>
</dbReference>
<keyword evidence="1" id="KW-0812">Transmembrane</keyword>
<dbReference type="Pfam" id="PF13180">
    <property type="entry name" value="PDZ_2"/>
    <property type="match status" value="1"/>
</dbReference>
<dbReference type="Gene3D" id="2.30.42.10">
    <property type="match status" value="1"/>
</dbReference>
<gene>
    <name evidence="4" type="ORF">DAT561_0702</name>
</gene>
<dbReference type="InterPro" id="IPR008269">
    <property type="entry name" value="Lon_proteolytic"/>
</dbReference>
<evidence type="ECO:0000256" key="1">
    <source>
        <dbReference type="SAM" id="Phobius"/>
    </source>
</evidence>
<dbReference type="InterPro" id="IPR027065">
    <property type="entry name" value="Lon_Prtase"/>
</dbReference>
<dbReference type="Pfam" id="PF05362">
    <property type="entry name" value="Lon_C"/>
    <property type="match status" value="1"/>
</dbReference>
<dbReference type="GO" id="GO:0004176">
    <property type="term" value="F:ATP-dependent peptidase activity"/>
    <property type="evidence" value="ECO:0007669"/>
    <property type="project" value="InterPro"/>
</dbReference>
<proteinExistence type="predicted"/>
<evidence type="ECO:0000313" key="4">
    <source>
        <dbReference type="EMBL" id="BBC60821.1"/>
    </source>
</evidence>
<dbReference type="InterPro" id="IPR001478">
    <property type="entry name" value="PDZ"/>
</dbReference>
<evidence type="ECO:0000259" key="3">
    <source>
        <dbReference type="Pfam" id="PF13180"/>
    </source>
</evidence>
<dbReference type="NCBIfam" id="NF041438">
    <property type="entry name" value="SepM_fam_S16"/>
    <property type="match status" value="1"/>
</dbReference>
<dbReference type="PANTHER" id="PTHR10046">
    <property type="entry name" value="ATP DEPENDENT LON PROTEASE FAMILY MEMBER"/>
    <property type="match status" value="1"/>
</dbReference>
<dbReference type="GO" id="GO:0004252">
    <property type="term" value="F:serine-type endopeptidase activity"/>
    <property type="evidence" value="ECO:0007669"/>
    <property type="project" value="InterPro"/>
</dbReference>
<dbReference type="RefSeq" id="WP_015694814.1">
    <property type="nucleotide sequence ID" value="NZ_AP018492.1"/>
</dbReference>
<dbReference type="AlphaFoldDB" id="A0A2Z5Y1Z5"/>
<organism evidence="4 5">
    <name type="scientific">Melissococcus plutonius</name>
    <dbReference type="NCBI Taxonomy" id="33970"/>
    <lineage>
        <taxon>Bacteria</taxon>
        <taxon>Bacillati</taxon>
        <taxon>Bacillota</taxon>
        <taxon>Bacilli</taxon>
        <taxon>Lactobacillales</taxon>
        <taxon>Enterococcaceae</taxon>
        <taxon>Melissococcus</taxon>
    </lineage>
</organism>
<dbReference type="InterPro" id="IPR014721">
    <property type="entry name" value="Ribsml_uS5_D2-typ_fold_subgr"/>
</dbReference>
<dbReference type="InterPro" id="IPR020568">
    <property type="entry name" value="Ribosomal_Su5_D2-typ_SF"/>
</dbReference>
<evidence type="ECO:0000313" key="5">
    <source>
        <dbReference type="Proteomes" id="UP000269226"/>
    </source>
</evidence>
<dbReference type="GO" id="GO:0005524">
    <property type="term" value="F:ATP binding"/>
    <property type="evidence" value="ECO:0007669"/>
    <property type="project" value="InterPro"/>
</dbReference>
<keyword evidence="1" id="KW-1133">Transmembrane helix</keyword>
<accession>A0A2Z5Y1Z5</accession>
<dbReference type="SUPFAM" id="SSF54211">
    <property type="entry name" value="Ribosomal protein S5 domain 2-like"/>
    <property type="match status" value="1"/>
</dbReference>
<dbReference type="InterPro" id="IPR036034">
    <property type="entry name" value="PDZ_sf"/>
</dbReference>
<dbReference type="GeneID" id="57043258"/>
<evidence type="ECO:0000259" key="2">
    <source>
        <dbReference type="Pfam" id="PF05362"/>
    </source>
</evidence>